<accession>A0A4C1SWG6</accession>
<organism evidence="1 2">
    <name type="scientific">Eumeta variegata</name>
    <name type="common">Bagworm moth</name>
    <name type="synonym">Eumeta japonica</name>
    <dbReference type="NCBI Taxonomy" id="151549"/>
    <lineage>
        <taxon>Eukaryota</taxon>
        <taxon>Metazoa</taxon>
        <taxon>Ecdysozoa</taxon>
        <taxon>Arthropoda</taxon>
        <taxon>Hexapoda</taxon>
        <taxon>Insecta</taxon>
        <taxon>Pterygota</taxon>
        <taxon>Neoptera</taxon>
        <taxon>Endopterygota</taxon>
        <taxon>Lepidoptera</taxon>
        <taxon>Glossata</taxon>
        <taxon>Ditrysia</taxon>
        <taxon>Tineoidea</taxon>
        <taxon>Psychidae</taxon>
        <taxon>Oiketicinae</taxon>
        <taxon>Eumeta</taxon>
    </lineage>
</organism>
<sequence length="74" mass="8257">MQARSLARSLAHTKITREMVESSLLLGDVISAFQDERLAALLMVYSPFKPDEDVDARRSLKMSLQFDDGAATLK</sequence>
<name>A0A4C1SWG6_EUMVA</name>
<evidence type="ECO:0000313" key="1">
    <source>
        <dbReference type="EMBL" id="GBP05371.1"/>
    </source>
</evidence>
<dbReference type="Proteomes" id="UP000299102">
    <property type="component" value="Unassembled WGS sequence"/>
</dbReference>
<reference evidence="1 2" key="1">
    <citation type="journal article" date="2019" name="Commun. Biol.">
        <title>The bagworm genome reveals a unique fibroin gene that provides high tensile strength.</title>
        <authorList>
            <person name="Kono N."/>
            <person name="Nakamura H."/>
            <person name="Ohtoshi R."/>
            <person name="Tomita M."/>
            <person name="Numata K."/>
            <person name="Arakawa K."/>
        </authorList>
    </citation>
    <scope>NUCLEOTIDE SEQUENCE [LARGE SCALE GENOMIC DNA]</scope>
</reference>
<comment type="caution">
    <text evidence="1">The sequence shown here is derived from an EMBL/GenBank/DDBJ whole genome shotgun (WGS) entry which is preliminary data.</text>
</comment>
<gene>
    <name evidence="1" type="ORF">EVAR_76791_1</name>
</gene>
<proteinExistence type="predicted"/>
<protein>
    <submittedName>
        <fullName evidence="1">Uncharacterized protein</fullName>
    </submittedName>
</protein>
<keyword evidence="2" id="KW-1185">Reference proteome</keyword>
<dbReference type="EMBL" id="BGZK01000017">
    <property type="protein sequence ID" value="GBP05371.1"/>
    <property type="molecule type" value="Genomic_DNA"/>
</dbReference>
<dbReference type="AlphaFoldDB" id="A0A4C1SWG6"/>
<evidence type="ECO:0000313" key="2">
    <source>
        <dbReference type="Proteomes" id="UP000299102"/>
    </source>
</evidence>